<dbReference type="OrthoDB" id="9888100at2"/>
<reference evidence="1 2" key="1">
    <citation type="submission" date="2016-10" db="EMBL/GenBank/DDBJ databases">
        <authorList>
            <person name="de Groot N.N."/>
        </authorList>
    </citation>
    <scope>NUCLEOTIDE SEQUENCE [LARGE SCALE GENOMIC DNA]</scope>
    <source>
        <strain evidence="1 2">ML2</strain>
    </source>
</reference>
<name>A0A1I4ZZ39_9CLOT</name>
<proteinExistence type="predicted"/>
<dbReference type="AlphaFoldDB" id="A0A1I4ZZ39"/>
<evidence type="ECO:0000313" key="1">
    <source>
        <dbReference type="EMBL" id="SFN55437.1"/>
    </source>
</evidence>
<protein>
    <submittedName>
        <fullName evidence="1">Uncharacterized protein</fullName>
    </submittedName>
</protein>
<dbReference type="Proteomes" id="UP000181899">
    <property type="component" value="Unassembled WGS sequence"/>
</dbReference>
<keyword evidence="2" id="KW-1185">Reference proteome</keyword>
<dbReference type="EMBL" id="FOVK01000002">
    <property type="protein sequence ID" value="SFN55437.1"/>
    <property type="molecule type" value="Genomic_DNA"/>
</dbReference>
<evidence type="ECO:0000313" key="2">
    <source>
        <dbReference type="Proteomes" id="UP000181899"/>
    </source>
</evidence>
<dbReference type="RefSeq" id="WP_074911257.1">
    <property type="nucleotide sequence ID" value="NZ_FOVK01000002.1"/>
</dbReference>
<gene>
    <name evidence="1" type="ORF">SAMN04488695_102236</name>
</gene>
<accession>A0A1I4ZZ39</accession>
<dbReference type="STRING" id="398199.SAMN05421804_10539"/>
<sequence>MAVRKEKELEVNVPLNKAFQMIESEFRKMTETVMEERELTETAGFFKIFFKKSMVSNGEYLTVNMEKLDEEKLKLSMVSESKVEKTVHDWGKNEKNMKLILEILGVVKKDEKKGVYYPGRR</sequence>
<organism evidence="1 2">
    <name type="scientific">Proteiniclasticum ruminis</name>
    <dbReference type="NCBI Taxonomy" id="398199"/>
    <lineage>
        <taxon>Bacteria</taxon>
        <taxon>Bacillati</taxon>
        <taxon>Bacillota</taxon>
        <taxon>Clostridia</taxon>
        <taxon>Eubacteriales</taxon>
        <taxon>Clostridiaceae</taxon>
        <taxon>Proteiniclasticum</taxon>
    </lineage>
</organism>